<protein>
    <recommendedName>
        <fullName evidence="6">RING-type domain-containing protein</fullName>
    </recommendedName>
</protein>
<comment type="caution">
    <text evidence="7">The sequence shown here is derived from an EMBL/GenBank/DDBJ whole genome shotgun (WGS) entry which is preliminary data.</text>
</comment>
<proteinExistence type="predicted"/>
<evidence type="ECO:0000256" key="2">
    <source>
        <dbReference type="ARBA" id="ARBA00022771"/>
    </source>
</evidence>
<reference evidence="7 8" key="1">
    <citation type="journal article" date="2024" name="Nat. Commun.">
        <title>Phylogenomics reveals the evolutionary origins of lichenization in chlorophyte algae.</title>
        <authorList>
            <person name="Puginier C."/>
            <person name="Libourel C."/>
            <person name="Otte J."/>
            <person name="Skaloud P."/>
            <person name="Haon M."/>
            <person name="Grisel S."/>
            <person name="Petersen M."/>
            <person name="Berrin J.G."/>
            <person name="Delaux P.M."/>
            <person name="Dal Grande F."/>
            <person name="Keller J."/>
        </authorList>
    </citation>
    <scope>NUCLEOTIDE SEQUENCE [LARGE SCALE GENOMIC DNA]</scope>
    <source>
        <strain evidence="7 8">SAG 2036</strain>
    </source>
</reference>
<name>A0AAW1NY68_9CHLO</name>
<dbReference type="Proteomes" id="UP001465755">
    <property type="component" value="Unassembled WGS sequence"/>
</dbReference>
<feature type="region of interest" description="Disordered" evidence="5">
    <location>
        <begin position="211"/>
        <end position="279"/>
    </location>
</feature>
<dbReference type="SUPFAM" id="SSF57850">
    <property type="entry name" value="RING/U-box"/>
    <property type="match status" value="1"/>
</dbReference>
<dbReference type="Gene3D" id="3.10.310.50">
    <property type="match status" value="1"/>
</dbReference>
<organism evidence="7 8">
    <name type="scientific">Symbiochloris irregularis</name>
    <dbReference type="NCBI Taxonomy" id="706552"/>
    <lineage>
        <taxon>Eukaryota</taxon>
        <taxon>Viridiplantae</taxon>
        <taxon>Chlorophyta</taxon>
        <taxon>core chlorophytes</taxon>
        <taxon>Trebouxiophyceae</taxon>
        <taxon>Trebouxiales</taxon>
        <taxon>Trebouxiaceae</taxon>
        <taxon>Symbiochloris</taxon>
    </lineage>
</organism>
<feature type="domain" description="RING-type" evidence="6">
    <location>
        <begin position="286"/>
        <end position="311"/>
    </location>
</feature>
<evidence type="ECO:0000256" key="1">
    <source>
        <dbReference type="ARBA" id="ARBA00022723"/>
    </source>
</evidence>
<dbReference type="AlphaFoldDB" id="A0AAW1NY68"/>
<evidence type="ECO:0000256" key="4">
    <source>
        <dbReference type="PROSITE-ProRule" id="PRU00175"/>
    </source>
</evidence>
<evidence type="ECO:0000259" key="6">
    <source>
        <dbReference type="PROSITE" id="PS50089"/>
    </source>
</evidence>
<evidence type="ECO:0000256" key="5">
    <source>
        <dbReference type="SAM" id="MobiDB-lite"/>
    </source>
</evidence>
<dbReference type="PROSITE" id="PS00518">
    <property type="entry name" value="ZF_RING_1"/>
    <property type="match status" value="1"/>
</dbReference>
<feature type="compositionally biased region" description="Gly residues" evidence="5">
    <location>
        <begin position="404"/>
        <end position="415"/>
    </location>
</feature>
<dbReference type="Pfam" id="PF13639">
    <property type="entry name" value="zf-RING_2"/>
    <property type="match status" value="1"/>
</dbReference>
<dbReference type="InterPro" id="IPR013083">
    <property type="entry name" value="Znf_RING/FYVE/PHD"/>
</dbReference>
<dbReference type="Gene3D" id="3.30.40.10">
    <property type="entry name" value="Zinc/RING finger domain, C3HC4 (zinc finger)"/>
    <property type="match status" value="1"/>
</dbReference>
<keyword evidence="3" id="KW-0862">Zinc</keyword>
<evidence type="ECO:0000313" key="7">
    <source>
        <dbReference type="EMBL" id="KAK9797370.1"/>
    </source>
</evidence>
<dbReference type="PROSITE" id="PS50089">
    <property type="entry name" value="ZF_RING_2"/>
    <property type="match status" value="1"/>
</dbReference>
<feature type="compositionally biased region" description="Polar residues" evidence="5">
    <location>
        <begin position="318"/>
        <end position="331"/>
    </location>
</feature>
<evidence type="ECO:0000256" key="3">
    <source>
        <dbReference type="ARBA" id="ARBA00022833"/>
    </source>
</evidence>
<dbReference type="SMART" id="SM00184">
    <property type="entry name" value="RING"/>
    <property type="match status" value="1"/>
</dbReference>
<dbReference type="PANTHER" id="PTHR33748:SF5">
    <property type="entry name" value="GROUND-LIKE DOMAIN-CONTAINING PROTEIN"/>
    <property type="match status" value="1"/>
</dbReference>
<accession>A0AAW1NY68</accession>
<dbReference type="Pfam" id="PF04536">
    <property type="entry name" value="TPM_phosphatase"/>
    <property type="match status" value="1"/>
</dbReference>
<keyword evidence="2 4" id="KW-0863">Zinc-finger</keyword>
<gene>
    <name evidence="7" type="ORF">WJX73_005978</name>
</gene>
<dbReference type="EMBL" id="JALJOQ010000108">
    <property type="protein sequence ID" value="KAK9797370.1"/>
    <property type="molecule type" value="Genomic_DNA"/>
</dbReference>
<dbReference type="InterPro" id="IPR001841">
    <property type="entry name" value="Znf_RING"/>
</dbReference>
<feature type="region of interest" description="Disordered" evidence="5">
    <location>
        <begin position="311"/>
        <end position="331"/>
    </location>
</feature>
<dbReference type="InterPro" id="IPR007621">
    <property type="entry name" value="TPM_dom"/>
</dbReference>
<dbReference type="GO" id="GO:0016020">
    <property type="term" value="C:membrane"/>
    <property type="evidence" value="ECO:0007669"/>
    <property type="project" value="TreeGrafter"/>
</dbReference>
<dbReference type="GO" id="GO:0008270">
    <property type="term" value="F:zinc ion binding"/>
    <property type="evidence" value="ECO:0007669"/>
    <property type="project" value="UniProtKB-KW"/>
</dbReference>
<dbReference type="InterPro" id="IPR017907">
    <property type="entry name" value="Znf_RING_CS"/>
</dbReference>
<dbReference type="PANTHER" id="PTHR33748">
    <property type="entry name" value="PROTEIN CBG04600"/>
    <property type="match status" value="1"/>
</dbReference>
<sequence>MKDIVRPVPPYAAAPCDGLPAGRQGFQVGVALMRKMELQGQTPEAAAAKLADQLYQQWGVGDASCGNGALLLLSIDDRQTYIVAGEGHLSTAHIVSVLERMKPKLRTGNYDRAVEGAIVDLGIALAQQAAGDDGGGGDGGSQPMTWPVWLFGAGFLGTILTLFARSRRQSVQRSQVQKLLEKLAREQEQARSTGRYPAASCPICFEDFSTGPSSDAAPSAPPQPGSSKASAAPSAPPLPGTSDEPAPSSKPAVEQPLLGEQKQRHPSSPPPQDAPAKPSELKRCTLPCGHTFCEPCMEQWLQTNSSCPVCRRPADDQGPSTSTRPPCDSTAQDGYLYDEEVLYRIDIMHRRFPIIITGPTRDHMRDHAQQGNLVDWSTFREHQMSMQAQADHAQSGSHGSDWGFSGGGHGGGATHGHGSSW</sequence>
<keyword evidence="1" id="KW-0479">Metal-binding</keyword>
<keyword evidence="8" id="KW-1185">Reference proteome</keyword>
<evidence type="ECO:0000313" key="8">
    <source>
        <dbReference type="Proteomes" id="UP001465755"/>
    </source>
</evidence>
<feature type="region of interest" description="Disordered" evidence="5">
    <location>
        <begin position="388"/>
        <end position="421"/>
    </location>
</feature>